<name>A0A2D0MZH0_FLAN2</name>
<keyword evidence="2 6" id="KW-0378">Hydrolase</keyword>
<evidence type="ECO:0000256" key="4">
    <source>
        <dbReference type="PIRSR" id="PIRSR606710-1"/>
    </source>
</evidence>
<dbReference type="Gene3D" id="2.115.10.20">
    <property type="entry name" value="Glycosyl hydrolase domain, family 43"/>
    <property type="match status" value="1"/>
</dbReference>
<dbReference type="Pfam" id="PF17851">
    <property type="entry name" value="GH43_C2"/>
    <property type="match status" value="1"/>
</dbReference>
<feature type="active site" description="Proton acceptor" evidence="4">
    <location>
        <position position="32"/>
    </location>
</feature>
<comment type="similarity">
    <text evidence="1 6">Belongs to the glycosyl hydrolase 43 family.</text>
</comment>
<dbReference type="GO" id="GO:0004553">
    <property type="term" value="F:hydrolase activity, hydrolyzing O-glycosyl compounds"/>
    <property type="evidence" value="ECO:0007669"/>
    <property type="project" value="InterPro"/>
</dbReference>
<evidence type="ECO:0000256" key="3">
    <source>
        <dbReference type="ARBA" id="ARBA00023295"/>
    </source>
</evidence>
<dbReference type="GO" id="GO:0005975">
    <property type="term" value="P:carbohydrate metabolic process"/>
    <property type="evidence" value="ECO:0007669"/>
    <property type="project" value="InterPro"/>
</dbReference>
<evidence type="ECO:0000313" key="9">
    <source>
        <dbReference type="Proteomes" id="UP000223913"/>
    </source>
</evidence>
<dbReference type="SUPFAM" id="SSF75005">
    <property type="entry name" value="Arabinanase/levansucrase/invertase"/>
    <property type="match status" value="1"/>
</dbReference>
<dbReference type="Gene3D" id="2.60.120.200">
    <property type="match status" value="1"/>
</dbReference>
<proteinExistence type="inferred from homology"/>
<dbReference type="InterPro" id="IPR051795">
    <property type="entry name" value="Glycosyl_Hydrlase_43"/>
</dbReference>
<dbReference type="PANTHER" id="PTHR42812">
    <property type="entry name" value="BETA-XYLOSIDASE"/>
    <property type="match status" value="1"/>
</dbReference>
<evidence type="ECO:0000256" key="1">
    <source>
        <dbReference type="ARBA" id="ARBA00009865"/>
    </source>
</evidence>
<gene>
    <name evidence="8" type="ORF">CRP01_35995</name>
</gene>
<evidence type="ECO:0000256" key="6">
    <source>
        <dbReference type="RuleBase" id="RU361187"/>
    </source>
</evidence>
<dbReference type="PANTHER" id="PTHR42812:SF12">
    <property type="entry name" value="BETA-XYLOSIDASE-RELATED"/>
    <property type="match status" value="1"/>
</dbReference>
<dbReference type="InterPro" id="IPR041542">
    <property type="entry name" value="GH43_C2"/>
</dbReference>
<reference evidence="8 9" key="1">
    <citation type="submission" date="2017-10" db="EMBL/GenBank/DDBJ databases">
        <title>The draft genome sequence of Lewinella nigricans NBRC 102662.</title>
        <authorList>
            <person name="Wang K."/>
        </authorList>
    </citation>
    <scope>NUCLEOTIDE SEQUENCE [LARGE SCALE GENOMIC DNA]</scope>
    <source>
        <strain evidence="8 9">NBRC 102662</strain>
    </source>
</reference>
<sequence>MKPTTTGEEPPITDAPRATSVQNPILAGFNPDPSICRVSDDYYLVNSSFAYFPGIPILHSKDLIHWEQIGAAIDRTEQVDLSEQGISRGFFAPAISYDDGWFYIICTLIDNGGNFIVRSRQPEGPYSEPYWLPELNGGIDPSLFFDKNGKAYVVYNHGAPDRKPLYSGHRTIRMRELNKETLQVVGEELLLVNGGVDISQEPVWIEAPHIYQKDGYYYLMCAEGGTGYNHSEVIFRSEKVSGPYVPHTENPILTQRHLDRNRPHPITTAGHADLVELPSGEWWAVFLACRPYRGDHFNTGRETFLAPVKWIDGWPVINPDFEEVQYEYPAPATAQTSTASVPLNGQFNYHIDFTQPLDPRWLFLRNVKEAWYQSDTDAGTLSLQLRPETIAERGNPSLMLRRQTHLNGQITTYMEFTPEQEQEMAGLLILQNQDHYYFINKTADKLQLLKQTEAGYETLAEQSYTPVGVHLRIEARGDQYNFSYSENGVDFTSLLDGVDATYLSTETAGGFVGCLYGLYATSNGEPSKAQAVFDYVEIKNE</sequence>
<evidence type="ECO:0000256" key="5">
    <source>
        <dbReference type="PIRSR" id="PIRSR606710-2"/>
    </source>
</evidence>
<feature type="active site" description="Proton donor" evidence="4">
    <location>
        <position position="206"/>
    </location>
</feature>
<dbReference type="AlphaFoldDB" id="A0A2D0MZH0"/>
<dbReference type="CDD" id="cd18617">
    <property type="entry name" value="GH43_XynB-like"/>
    <property type="match status" value="1"/>
</dbReference>
<feature type="site" description="Important for catalytic activity, responsible for pKa modulation of the active site Glu and correct orientation of both the proton donor and substrate" evidence="5">
    <location>
        <position position="140"/>
    </location>
</feature>
<organism evidence="8 9">
    <name type="scientific">Flavilitoribacter nigricans (strain ATCC 23147 / DSM 23189 / NBRC 102662 / NCIMB 1420 / SS-2)</name>
    <name type="common">Lewinella nigricans</name>
    <dbReference type="NCBI Taxonomy" id="1122177"/>
    <lineage>
        <taxon>Bacteria</taxon>
        <taxon>Pseudomonadati</taxon>
        <taxon>Bacteroidota</taxon>
        <taxon>Saprospiria</taxon>
        <taxon>Saprospirales</taxon>
        <taxon>Lewinellaceae</taxon>
        <taxon>Flavilitoribacter</taxon>
    </lineage>
</organism>
<accession>A0A2D0MZH0</accession>
<evidence type="ECO:0000259" key="7">
    <source>
        <dbReference type="Pfam" id="PF17851"/>
    </source>
</evidence>
<comment type="caution">
    <text evidence="8">The sequence shown here is derived from an EMBL/GenBank/DDBJ whole genome shotgun (WGS) entry which is preliminary data.</text>
</comment>
<dbReference type="InterPro" id="IPR006710">
    <property type="entry name" value="Glyco_hydro_43"/>
</dbReference>
<dbReference type="InterPro" id="IPR023296">
    <property type="entry name" value="Glyco_hydro_beta-prop_sf"/>
</dbReference>
<dbReference type="SUPFAM" id="SSF49899">
    <property type="entry name" value="Concanavalin A-like lectins/glucanases"/>
    <property type="match status" value="1"/>
</dbReference>
<protein>
    <submittedName>
        <fullName evidence="8">Glycoside hydrolase 43 family protein</fullName>
    </submittedName>
</protein>
<evidence type="ECO:0000256" key="2">
    <source>
        <dbReference type="ARBA" id="ARBA00022801"/>
    </source>
</evidence>
<dbReference type="InterPro" id="IPR013320">
    <property type="entry name" value="ConA-like_dom_sf"/>
</dbReference>
<dbReference type="Pfam" id="PF04616">
    <property type="entry name" value="Glyco_hydro_43"/>
    <property type="match status" value="1"/>
</dbReference>
<keyword evidence="3 6" id="KW-0326">Glycosidase</keyword>
<evidence type="ECO:0000313" key="8">
    <source>
        <dbReference type="EMBL" id="PHN01671.1"/>
    </source>
</evidence>
<feature type="domain" description="Beta-xylosidase C-terminal Concanavalin A-like" evidence="7">
    <location>
        <begin position="352"/>
        <end position="539"/>
    </location>
</feature>
<dbReference type="OrthoDB" id="9801455at2"/>
<keyword evidence="9" id="KW-1185">Reference proteome</keyword>
<dbReference type="EMBL" id="PDUD01000051">
    <property type="protein sequence ID" value="PHN01671.1"/>
    <property type="molecule type" value="Genomic_DNA"/>
</dbReference>
<dbReference type="Proteomes" id="UP000223913">
    <property type="component" value="Unassembled WGS sequence"/>
</dbReference>